<organism evidence="5 6">
    <name type="scientific">Umezawaea endophytica</name>
    <dbReference type="NCBI Taxonomy" id="1654476"/>
    <lineage>
        <taxon>Bacteria</taxon>
        <taxon>Bacillati</taxon>
        <taxon>Actinomycetota</taxon>
        <taxon>Actinomycetes</taxon>
        <taxon>Pseudonocardiales</taxon>
        <taxon>Pseudonocardiaceae</taxon>
        <taxon>Umezawaea</taxon>
    </lineage>
</organism>
<dbReference type="InterPro" id="IPR001034">
    <property type="entry name" value="DeoR_HTH"/>
</dbReference>
<evidence type="ECO:0000259" key="4">
    <source>
        <dbReference type="PROSITE" id="PS51000"/>
    </source>
</evidence>
<dbReference type="SMART" id="SM00420">
    <property type="entry name" value="HTH_DEOR"/>
    <property type="match status" value="1"/>
</dbReference>
<comment type="caution">
    <text evidence="5">The sequence shown here is derived from an EMBL/GenBank/DDBJ whole genome shotgun (WGS) entry which is preliminary data.</text>
</comment>
<dbReference type="EMBL" id="JANYMP010000041">
    <property type="protein sequence ID" value="MCS7484071.1"/>
    <property type="molecule type" value="Genomic_DNA"/>
</dbReference>
<keyword evidence="3" id="KW-0804">Transcription</keyword>
<dbReference type="PROSITE" id="PS51000">
    <property type="entry name" value="HTH_DEOR_2"/>
    <property type="match status" value="1"/>
</dbReference>
<dbReference type="RefSeq" id="WP_259629525.1">
    <property type="nucleotide sequence ID" value="NZ_JANYMP010000041.1"/>
</dbReference>
<accession>A0A9X2VWC0</accession>
<keyword evidence="6" id="KW-1185">Reference proteome</keyword>
<gene>
    <name evidence="5" type="ORF">NZH93_45175</name>
</gene>
<evidence type="ECO:0000256" key="2">
    <source>
        <dbReference type="ARBA" id="ARBA00023125"/>
    </source>
</evidence>
<keyword evidence="1" id="KW-0805">Transcription regulation</keyword>
<dbReference type="InterPro" id="IPR036390">
    <property type="entry name" value="WH_DNA-bd_sf"/>
</dbReference>
<dbReference type="Pfam" id="PF13377">
    <property type="entry name" value="Peripla_BP_3"/>
    <property type="match status" value="1"/>
</dbReference>
<dbReference type="InterPro" id="IPR046335">
    <property type="entry name" value="LacI/GalR-like_sensor"/>
</dbReference>
<protein>
    <submittedName>
        <fullName evidence="5">Substrate-binding domain-containing protein</fullName>
    </submittedName>
</protein>
<dbReference type="Proteomes" id="UP001141259">
    <property type="component" value="Unassembled WGS sequence"/>
</dbReference>
<proteinExistence type="predicted"/>
<evidence type="ECO:0000313" key="6">
    <source>
        <dbReference type="Proteomes" id="UP001141259"/>
    </source>
</evidence>
<evidence type="ECO:0000256" key="3">
    <source>
        <dbReference type="ARBA" id="ARBA00023163"/>
    </source>
</evidence>
<feature type="domain" description="HTH deoR-type" evidence="4">
    <location>
        <begin position="5"/>
        <end position="60"/>
    </location>
</feature>
<dbReference type="GO" id="GO:0000976">
    <property type="term" value="F:transcription cis-regulatory region binding"/>
    <property type="evidence" value="ECO:0007669"/>
    <property type="project" value="TreeGrafter"/>
</dbReference>
<dbReference type="SUPFAM" id="SSF53822">
    <property type="entry name" value="Periplasmic binding protein-like I"/>
    <property type="match status" value="1"/>
</dbReference>
<dbReference type="InterPro" id="IPR018356">
    <property type="entry name" value="Tscrpt_reg_HTH_DeoR_CS"/>
</dbReference>
<sequence length="354" mass="37589">MREPIDVRRRRILGVVGSRGAVRVSELASELEVSVVTVRRDVEELALAGQVRRGHGVVRSVVPVGRDVVEPVAGGAVALVVPEWHVYLSEAVHGARAVLEGAGLRVALHIAPQVVGAERPIVERVLAEGARGLLIAPRWRSVAAEESDYGWLARAGVPTVMVERRPRRGGALHAVDSVCSDHWYGVHLAVEHLVSLGHRRILLAARDDSPTARAVRAAFVEIVTGRPEIDDWEVVLSAADAGPGPGAEPVAEFAEQVRGRGITGVVLHGDVEALMLVQHLAEHGVRVPEDCSVVAYDDVVAGMGGTPLTAVAPPKTEVGRVAAELLLRRLAGGTGTRRVELLPELTIRGSTAIV</sequence>
<dbReference type="PANTHER" id="PTHR30146:SF155">
    <property type="entry name" value="ALANINE RACEMASE"/>
    <property type="match status" value="1"/>
</dbReference>
<dbReference type="PROSITE" id="PS00894">
    <property type="entry name" value="HTH_DEOR_1"/>
    <property type="match status" value="1"/>
</dbReference>
<keyword evidence="2" id="KW-0238">DNA-binding</keyword>
<dbReference type="Pfam" id="PF08220">
    <property type="entry name" value="HTH_DeoR"/>
    <property type="match status" value="1"/>
</dbReference>
<dbReference type="PRINTS" id="PR00037">
    <property type="entry name" value="HTHLACR"/>
</dbReference>
<dbReference type="InterPro" id="IPR028082">
    <property type="entry name" value="Peripla_BP_I"/>
</dbReference>
<reference evidence="5" key="1">
    <citation type="submission" date="2022-08" db="EMBL/GenBank/DDBJ databases">
        <authorList>
            <person name="Tistechok S."/>
            <person name="Samborskyy M."/>
            <person name="Roman I."/>
        </authorList>
    </citation>
    <scope>NUCLEOTIDE SEQUENCE</scope>
    <source>
        <strain evidence="5">DSM 103496</strain>
    </source>
</reference>
<dbReference type="AlphaFoldDB" id="A0A9X2VWC0"/>
<dbReference type="SUPFAM" id="SSF46785">
    <property type="entry name" value="Winged helix' DNA-binding domain"/>
    <property type="match status" value="1"/>
</dbReference>
<dbReference type="GO" id="GO:0003700">
    <property type="term" value="F:DNA-binding transcription factor activity"/>
    <property type="evidence" value="ECO:0007669"/>
    <property type="project" value="InterPro"/>
</dbReference>
<dbReference type="Gene3D" id="3.40.50.2300">
    <property type="match status" value="2"/>
</dbReference>
<evidence type="ECO:0000313" key="5">
    <source>
        <dbReference type="EMBL" id="MCS7484071.1"/>
    </source>
</evidence>
<dbReference type="PANTHER" id="PTHR30146">
    <property type="entry name" value="LACI-RELATED TRANSCRIPTIONAL REPRESSOR"/>
    <property type="match status" value="1"/>
</dbReference>
<evidence type="ECO:0000256" key="1">
    <source>
        <dbReference type="ARBA" id="ARBA00023015"/>
    </source>
</evidence>
<name>A0A9X2VWC0_9PSEU</name>